<protein>
    <recommendedName>
        <fullName evidence="1">SURF1-like protein</fullName>
    </recommendedName>
</protein>
<dbReference type="GO" id="GO:0005886">
    <property type="term" value="C:plasma membrane"/>
    <property type="evidence" value="ECO:0007669"/>
    <property type="project" value="UniProtKB-SubCell"/>
</dbReference>
<evidence type="ECO:0000313" key="3">
    <source>
        <dbReference type="Proteomes" id="UP000298714"/>
    </source>
</evidence>
<accession>A0A4D7C2W1</accession>
<proteinExistence type="inferred from homology"/>
<reference evidence="3" key="1">
    <citation type="submission" date="2019-04" db="EMBL/GenBank/DDBJ databases">
        <title>Complete genome sequence of Sphingomonas sp. W1-2-3.</title>
        <authorList>
            <person name="Im W.T."/>
        </authorList>
    </citation>
    <scope>NUCLEOTIDE SEQUENCE [LARGE SCALE GENOMIC DNA]</scope>
    <source>
        <strain evidence="3">W1-2-3</strain>
    </source>
</reference>
<evidence type="ECO:0000256" key="1">
    <source>
        <dbReference type="RuleBase" id="RU363076"/>
    </source>
</evidence>
<evidence type="ECO:0000313" key="2">
    <source>
        <dbReference type="EMBL" id="QCI80044.1"/>
    </source>
</evidence>
<keyword evidence="3" id="KW-1185">Reference proteome</keyword>
<comment type="similarity">
    <text evidence="1">Belongs to the SURF1 family.</text>
</comment>
<comment type="subcellular location">
    <subcellularLocation>
        <location evidence="1">Cell membrane</location>
        <topology evidence="1">Multi-pass membrane protein</topology>
    </subcellularLocation>
</comment>
<dbReference type="InterPro" id="IPR002994">
    <property type="entry name" value="Surf1/Shy1"/>
</dbReference>
<dbReference type="KEGG" id="hgn:E6W36_12575"/>
<dbReference type="CDD" id="cd06662">
    <property type="entry name" value="SURF1"/>
    <property type="match status" value="1"/>
</dbReference>
<sequence length="200" mass="22130">MMRKRLLPSLILLLCLPVLLRLGFWQLERADWKEALLTRIDANRQLPLADLPERFDGAWDWRRVRAACTLDGGPWRRVRGGESTTGASGFVYEARCQNLPLSLVAGWAARHTQLPPKSSRLVVEGLLYDRRGGGGPALIGKPDPARDWVLHADTPLAGLAPAAKPSAASIANTHRSYAVQWFSFAAILCVVYALALRRRA</sequence>
<feature type="transmembrane region" description="Helical" evidence="1">
    <location>
        <begin position="178"/>
        <end position="196"/>
    </location>
</feature>
<comment type="caution">
    <text evidence="1">Lacks conserved residue(s) required for the propagation of feature annotation.</text>
</comment>
<name>A0A4D7C2W1_9SPHN</name>
<keyword evidence="1" id="KW-1133">Transmembrane helix</keyword>
<gene>
    <name evidence="2" type="ORF">E6W36_12575</name>
</gene>
<dbReference type="Pfam" id="PF02104">
    <property type="entry name" value="SURF1"/>
    <property type="match status" value="1"/>
</dbReference>
<keyword evidence="1" id="KW-0472">Membrane</keyword>
<dbReference type="EMBL" id="CP039704">
    <property type="protein sequence ID" value="QCI80044.1"/>
    <property type="molecule type" value="Genomic_DNA"/>
</dbReference>
<dbReference type="Proteomes" id="UP000298714">
    <property type="component" value="Chromosome"/>
</dbReference>
<keyword evidence="1" id="KW-0812">Transmembrane</keyword>
<organism evidence="2 3">
    <name type="scientific">Hankyongella ginsenosidimutans</name>
    <dbReference type="NCBI Taxonomy" id="1763828"/>
    <lineage>
        <taxon>Bacteria</taxon>
        <taxon>Pseudomonadati</taxon>
        <taxon>Pseudomonadota</taxon>
        <taxon>Alphaproteobacteria</taxon>
        <taxon>Sphingomonadales</taxon>
        <taxon>Sphingomonadaceae</taxon>
        <taxon>Hankyongella</taxon>
    </lineage>
</organism>
<dbReference type="AlphaFoldDB" id="A0A4D7C2W1"/>
<keyword evidence="1" id="KW-1003">Cell membrane</keyword>